<proteinExistence type="predicted"/>
<protein>
    <submittedName>
        <fullName evidence="1">Uncharacterized protein</fullName>
    </submittedName>
</protein>
<gene>
    <name evidence="1" type="ORF">F8M41_017278</name>
</gene>
<comment type="caution">
    <text evidence="1">The sequence shown here is derived from an EMBL/GenBank/DDBJ whole genome shotgun (WGS) entry which is preliminary data.</text>
</comment>
<keyword evidence="2" id="KW-1185">Reference proteome</keyword>
<dbReference type="InterPro" id="IPR011990">
    <property type="entry name" value="TPR-like_helical_dom_sf"/>
</dbReference>
<reference evidence="1 2" key="1">
    <citation type="journal article" date="2019" name="Environ. Microbiol.">
        <title>At the nexus of three kingdoms: the genome of the mycorrhizal fungus Gigaspora margarita provides insights into plant, endobacterial and fungal interactions.</title>
        <authorList>
            <person name="Venice F."/>
            <person name="Ghignone S."/>
            <person name="Salvioli di Fossalunga A."/>
            <person name="Amselem J."/>
            <person name="Novero M."/>
            <person name="Xianan X."/>
            <person name="Sedzielewska Toro K."/>
            <person name="Morin E."/>
            <person name="Lipzen A."/>
            <person name="Grigoriev I.V."/>
            <person name="Henrissat B."/>
            <person name="Martin F.M."/>
            <person name="Bonfante P."/>
        </authorList>
    </citation>
    <scope>NUCLEOTIDE SEQUENCE [LARGE SCALE GENOMIC DNA]</scope>
    <source>
        <strain evidence="1 2">BEG34</strain>
    </source>
</reference>
<accession>A0A8H4EM60</accession>
<evidence type="ECO:0000313" key="1">
    <source>
        <dbReference type="EMBL" id="KAF0515743.1"/>
    </source>
</evidence>
<name>A0A8H4EM60_GIGMA</name>
<evidence type="ECO:0000313" key="2">
    <source>
        <dbReference type="Proteomes" id="UP000439903"/>
    </source>
</evidence>
<dbReference type="Gene3D" id="1.25.40.10">
    <property type="entry name" value="Tetratricopeptide repeat domain"/>
    <property type="match status" value="1"/>
</dbReference>
<dbReference type="OrthoDB" id="2384430at2759"/>
<sequence length="119" mass="13575">MTNRPKANDIMLKVEYWIGSINMYDENDIKKQFLDADQNDNRSIILSSPKGGQSCAEKGSRAISRASIQFELKSIPEFEDVKIEDEDYMTFERFKKAANMGDVEGKYNVGCCYEKGIRG</sequence>
<dbReference type="EMBL" id="WTPW01000394">
    <property type="protein sequence ID" value="KAF0515743.1"/>
    <property type="molecule type" value="Genomic_DNA"/>
</dbReference>
<organism evidence="1 2">
    <name type="scientific">Gigaspora margarita</name>
    <dbReference type="NCBI Taxonomy" id="4874"/>
    <lineage>
        <taxon>Eukaryota</taxon>
        <taxon>Fungi</taxon>
        <taxon>Fungi incertae sedis</taxon>
        <taxon>Mucoromycota</taxon>
        <taxon>Glomeromycotina</taxon>
        <taxon>Glomeromycetes</taxon>
        <taxon>Diversisporales</taxon>
        <taxon>Gigasporaceae</taxon>
        <taxon>Gigaspora</taxon>
    </lineage>
</organism>
<dbReference type="AlphaFoldDB" id="A0A8H4EM60"/>
<dbReference type="Proteomes" id="UP000439903">
    <property type="component" value="Unassembled WGS sequence"/>
</dbReference>